<dbReference type="Pfam" id="PF00532">
    <property type="entry name" value="Peripla_BP_1"/>
    <property type="match status" value="1"/>
</dbReference>
<proteinExistence type="predicted"/>
<dbReference type="Proteomes" id="UP000284395">
    <property type="component" value="Unassembled WGS sequence"/>
</dbReference>
<reference evidence="5 6" key="1">
    <citation type="submission" date="2018-09" db="EMBL/GenBank/DDBJ databases">
        <title>Altererythrobacter spongiae sp. nov., isolated from a marine sponge.</title>
        <authorList>
            <person name="Zhuang L."/>
            <person name="Luo L."/>
        </authorList>
    </citation>
    <scope>NUCLEOTIDE SEQUENCE [LARGE SCALE GENOMIC DNA]</scope>
    <source>
        <strain evidence="5 6">HN-Y73</strain>
    </source>
</reference>
<dbReference type="SUPFAM" id="SSF47413">
    <property type="entry name" value="lambda repressor-like DNA-binding domains"/>
    <property type="match status" value="1"/>
</dbReference>
<dbReference type="PANTHER" id="PTHR30146">
    <property type="entry name" value="LACI-RELATED TRANSCRIPTIONAL REPRESSOR"/>
    <property type="match status" value="1"/>
</dbReference>
<evidence type="ECO:0000313" key="5">
    <source>
        <dbReference type="EMBL" id="RKF17574.1"/>
    </source>
</evidence>
<keyword evidence="3" id="KW-0804">Transcription</keyword>
<dbReference type="InterPro" id="IPR010982">
    <property type="entry name" value="Lambda_DNA-bd_dom_sf"/>
</dbReference>
<dbReference type="InterPro" id="IPR028082">
    <property type="entry name" value="Peripla_BP_I"/>
</dbReference>
<dbReference type="CDD" id="cd01545">
    <property type="entry name" value="PBP1_SalR"/>
    <property type="match status" value="1"/>
</dbReference>
<keyword evidence="2 5" id="KW-0238">DNA-binding</keyword>
<evidence type="ECO:0000259" key="4">
    <source>
        <dbReference type="PROSITE" id="PS50932"/>
    </source>
</evidence>
<sequence>MARTRRNFSNRVTLSTVAERAGVSPMTVSNVLNEKPNVTPAKREAVMEAVRELGYQPNRAARALASASALRIGLLHRDTESSFLGQVLLGTLRAANRHGTEIAVRPFDPADEKSALKAAEGLIRSGIDGLIVPPPLCENPSIMELQARYHIPMIALAPGASLETIPSVRIDDEAAAYDLTRLLLARGHRRIGFIRFASSHLVSASREAGHRRALQEAGIPDDPALIWTGRPTYEDGLKAAEYFLSLAEPPSAIFGSSDDLAAAIVNYAHRQGMRIPEDLSVAGFDDAPIASQIWPQLTTVRQSISNIAEIATEYLLKSLSERSEMAPEAQLVDYEVIERQSVANLLEPAKV</sequence>
<name>A0A420EA67_9SPHN</name>
<dbReference type="Gene3D" id="1.10.260.40">
    <property type="entry name" value="lambda repressor-like DNA-binding domains"/>
    <property type="match status" value="1"/>
</dbReference>
<evidence type="ECO:0000313" key="6">
    <source>
        <dbReference type="Proteomes" id="UP000284395"/>
    </source>
</evidence>
<gene>
    <name evidence="5" type="ORF">D6851_16630</name>
</gene>
<dbReference type="InterPro" id="IPR000843">
    <property type="entry name" value="HTH_LacI"/>
</dbReference>
<comment type="caution">
    <text evidence="5">The sequence shown here is derived from an EMBL/GenBank/DDBJ whole genome shotgun (WGS) entry which is preliminary data.</text>
</comment>
<dbReference type="GO" id="GO:0003700">
    <property type="term" value="F:DNA-binding transcription factor activity"/>
    <property type="evidence" value="ECO:0007669"/>
    <property type="project" value="TreeGrafter"/>
</dbReference>
<feature type="domain" description="HTH lacI-type" evidence="4">
    <location>
        <begin position="12"/>
        <end position="66"/>
    </location>
</feature>
<dbReference type="PANTHER" id="PTHR30146:SF153">
    <property type="entry name" value="LACTOSE OPERON REPRESSOR"/>
    <property type="match status" value="1"/>
</dbReference>
<dbReference type="RefSeq" id="WP_120326028.1">
    <property type="nucleotide sequence ID" value="NZ_RAPF01000015.1"/>
</dbReference>
<dbReference type="SMART" id="SM00354">
    <property type="entry name" value="HTH_LACI"/>
    <property type="match status" value="1"/>
</dbReference>
<dbReference type="EMBL" id="RAPF01000015">
    <property type="protein sequence ID" value="RKF17574.1"/>
    <property type="molecule type" value="Genomic_DNA"/>
</dbReference>
<accession>A0A420EA67</accession>
<organism evidence="5 6">
    <name type="scientific">Altericroceibacterium spongiae</name>
    <dbReference type="NCBI Taxonomy" id="2320269"/>
    <lineage>
        <taxon>Bacteria</taxon>
        <taxon>Pseudomonadati</taxon>
        <taxon>Pseudomonadota</taxon>
        <taxon>Alphaproteobacteria</taxon>
        <taxon>Sphingomonadales</taxon>
        <taxon>Erythrobacteraceae</taxon>
        <taxon>Altericroceibacterium</taxon>
    </lineage>
</organism>
<keyword evidence="6" id="KW-1185">Reference proteome</keyword>
<dbReference type="OrthoDB" id="7939625at2"/>
<dbReference type="Pfam" id="PF00356">
    <property type="entry name" value="LacI"/>
    <property type="match status" value="1"/>
</dbReference>
<evidence type="ECO:0000256" key="1">
    <source>
        <dbReference type="ARBA" id="ARBA00023015"/>
    </source>
</evidence>
<dbReference type="Gene3D" id="3.40.50.2300">
    <property type="match status" value="2"/>
</dbReference>
<evidence type="ECO:0000256" key="3">
    <source>
        <dbReference type="ARBA" id="ARBA00023163"/>
    </source>
</evidence>
<keyword evidence="1" id="KW-0805">Transcription regulation</keyword>
<dbReference type="GO" id="GO:0000976">
    <property type="term" value="F:transcription cis-regulatory region binding"/>
    <property type="evidence" value="ECO:0007669"/>
    <property type="project" value="TreeGrafter"/>
</dbReference>
<dbReference type="PROSITE" id="PS50932">
    <property type="entry name" value="HTH_LACI_2"/>
    <property type="match status" value="1"/>
</dbReference>
<evidence type="ECO:0000256" key="2">
    <source>
        <dbReference type="ARBA" id="ARBA00023125"/>
    </source>
</evidence>
<dbReference type="InterPro" id="IPR001761">
    <property type="entry name" value="Peripla_BP/Lac1_sug-bd_dom"/>
</dbReference>
<dbReference type="AlphaFoldDB" id="A0A420EA67"/>
<dbReference type="CDD" id="cd01392">
    <property type="entry name" value="HTH_LacI"/>
    <property type="match status" value="1"/>
</dbReference>
<dbReference type="SUPFAM" id="SSF53822">
    <property type="entry name" value="Periplasmic binding protein-like I"/>
    <property type="match status" value="1"/>
</dbReference>
<protein>
    <submittedName>
        <fullName evidence="5">LacI family DNA-binding transcriptional regulator</fullName>
    </submittedName>
</protein>